<dbReference type="Gramene" id="AET2Gv20586100.3">
    <property type="protein sequence ID" value="AET2Gv20586100.3"/>
    <property type="gene ID" value="AET2Gv20586100"/>
</dbReference>
<reference evidence="1" key="5">
    <citation type="journal article" date="2021" name="G3 (Bethesda)">
        <title>Aegilops tauschii genome assembly Aet v5.0 features greater sequence contiguity and improved annotation.</title>
        <authorList>
            <person name="Wang L."/>
            <person name="Zhu T."/>
            <person name="Rodriguez J.C."/>
            <person name="Deal K.R."/>
            <person name="Dubcovsky J."/>
            <person name="McGuire P.E."/>
            <person name="Lux T."/>
            <person name="Spannagl M."/>
            <person name="Mayer K.F.X."/>
            <person name="Baldrich P."/>
            <person name="Meyers B.C."/>
            <person name="Huo N."/>
            <person name="Gu Y.Q."/>
            <person name="Zhou H."/>
            <person name="Devos K.M."/>
            <person name="Bennetzen J.L."/>
            <person name="Unver T."/>
            <person name="Budak H."/>
            <person name="Gulick P.J."/>
            <person name="Galiba G."/>
            <person name="Kalapos B."/>
            <person name="Nelson D.R."/>
            <person name="Li P."/>
            <person name="You F.M."/>
            <person name="Luo M.C."/>
            <person name="Dvorak J."/>
        </authorList>
    </citation>
    <scope>NUCLEOTIDE SEQUENCE [LARGE SCALE GENOMIC DNA]</scope>
    <source>
        <strain evidence="1">cv. AL8/78</strain>
    </source>
</reference>
<proteinExistence type="predicted"/>
<sequence length="110" mass="12334">YPCLRRAAVPVKRVWLGLRGRLGLRRSTGVAGLGELRREVRTCEYDDVHVMWELLSGMDGSAPRKYVHVAATAAMVDAAARKKLRGRRRTRRADAESAAWSRLFSSCCAF</sequence>
<organism evidence="1 2">
    <name type="scientific">Aegilops tauschii subsp. strangulata</name>
    <name type="common">Goatgrass</name>
    <dbReference type="NCBI Taxonomy" id="200361"/>
    <lineage>
        <taxon>Eukaryota</taxon>
        <taxon>Viridiplantae</taxon>
        <taxon>Streptophyta</taxon>
        <taxon>Embryophyta</taxon>
        <taxon>Tracheophyta</taxon>
        <taxon>Spermatophyta</taxon>
        <taxon>Magnoliopsida</taxon>
        <taxon>Liliopsida</taxon>
        <taxon>Poales</taxon>
        <taxon>Poaceae</taxon>
        <taxon>BOP clade</taxon>
        <taxon>Pooideae</taxon>
        <taxon>Triticodae</taxon>
        <taxon>Triticeae</taxon>
        <taxon>Triticinae</taxon>
        <taxon>Aegilops</taxon>
    </lineage>
</organism>
<dbReference type="EnsemblPlants" id="AET2Gv20586100.3">
    <property type="protein sequence ID" value="AET2Gv20586100.3"/>
    <property type="gene ID" value="AET2Gv20586100"/>
</dbReference>
<protein>
    <submittedName>
        <fullName evidence="1">Uncharacterized protein</fullName>
    </submittedName>
</protein>
<dbReference type="PANTHER" id="PTHR33181:SF25">
    <property type="entry name" value="OS07G0115500 PROTEIN"/>
    <property type="match status" value="1"/>
</dbReference>
<dbReference type="PANTHER" id="PTHR33181">
    <property type="entry name" value="OS01G0778500 PROTEIN"/>
    <property type="match status" value="1"/>
</dbReference>
<evidence type="ECO:0000313" key="2">
    <source>
        <dbReference type="Proteomes" id="UP000015105"/>
    </source>
</evidence>
<reference evidence="2" key="1">
    <citation type="journal article" date="2014" name="Science">
        <title>Ancient hybridizations among the ancestral genomes of bread wheat.</title>
        <authorList>
            <consortium name="International Wheat Genome Sequencing Consortium,"/>
            <person name="Marcussen T."/>
            <person name="Sandve S.R."/>
            <person name="Heier L."/>
            <person name="Spannagl M."/>
            <person name="Pfeifer M."/>
            <person name="Jakobsen K.S."/>
            <person name="Wulff B.B."/>
            <person name="Steuernagel B."/>
            <person name="Mayer K.F."/>
            <person name="Olsen O.A."/>
        </authorList>
    </citation>
    <scope>NUCLEOTIDE SEQUENCE [LARGE SCALE GENOMIC DNA]</scope>
    <source>
        <strain evidence="2">cv. AL8/78</strain>
    </source>
</reference>
<reference evidence="2" key="2">
    <citation type="journal article" date="2017" name="Nat. Plants">
        <title>The Aegilops tauschii genome reveals multiple impacts of transposons.</title>
        <authorList>
            <person name="Zhao G."/>
            <person name="Zou C."/>
            <person name="Li K."/>
            <person name="Wang K."/>
            <person name="Li T."/>
            <person name="Gao L."/>
            <person name="Zhang X."/>
            <person name="Wang H."/>
            <person name="Yang Z."/>
            <person name="Liu X."/>
            <person name="Jiang W."/>
            <person name="Mao L."/>
            <person name="Kong X."/>
            <person name="Jiao Y."/>
            <person name="Jia J."/>
        </authorList>
    </citation>
    <scope>NUCLEOTIDE SEQUENCE [LARGE SCALE GENOMIC DNA]</scope>
    <source>
        <strain evidence="2">cv. AL8/78</strain>
    </source>
</reference>
<reference evidence="1" key="4">
    <citation type="submission" date="2019-03" db="UniProtKB">
        <authorList>
            <consortium name="EnsemblPlants"/>
        </authorList>
    </citation>
    <scope>IDENTIFICATION</scope>
</reference>
<keyword evidence="2" id="KW-1185">Reference proteome</keyword>
<accession>A0A453BPR1</accession>
<dbReference type="AlphaFoldDB" id="A0A453BPR1"/>
<reference evidence="1" key="3">
    <citation type="journal article" date="2017" name="Nature">
        <title>Genome sequence of the progenitor of the wheat D genome Aegilops tauschii.</title>
        <authorList>
            <person name="Luo M.C."/>
            <person name="Gu Y.Q."/>
            <person name="Puiu D."/>
            <person name="Wang H."/>
            <person name="Twardziok S.O."/>
            <person name="Deal K.R."/>
            <person name="Huo N."/>
            <person name="Zhu T."/>
            <person name="Wang L."/>
            <person name="Wang Y."/>
            <person name="McGuire P.E."/>
            <person name="Liu S."/>
            <person name="Long H."/>
            <person name="Ramasamy R.K."/>
            <person name="Rodriguez J.C."/>
            <person name="Van S.L."/>
            <person name="Yuan L."/>
            <person name="Wang Z."/>
            <person name="Xia Z."/>
            <person name="Xiao L."/>
            <person name="Anderson O.D."/>
            <person name="Ouyang S."/>
            <person name="Liang Y."/>
            <person name="Zimin A.V."/>
            <person name="Pertea G."/>
            <person name="Qi P."/>
            <person name="Bennetzen J.L."/>
            <person name="Dai X."/>
            <person name="Dawson M.W."/>
            <person name="Muller H.G."/>
            <person name="Kugler K."/>
            <person name="Rivarola-Duarte L."/>
            <person name="Spannagl M."/>
            <person name="Mayer K.F.X."/>
            <person name="Lu F.H."/>
            <person name="Bevan M.W."/>
            <person name="Leroy P."/>
            <person name="Li P."/>
            <person name="You F.M."/>
            <person name="Sun Q."/>
            <person name="Liu Z."/>
            <person name="Lyons E."/>
            <person name="Wicker T."/>
            <person name="Salzberg S.L."/>
            <person name="Devos K.M."/>
            <person name="Dvorak J."/>
        </authorList>
    </citation>
    <scope>NUCLEOTIDE SEQUENCE [LARGE SCALE GENOMIC DNA]</scope>
    <source>
        <strain evidence="1">cv. AL8/78</strain>
    </source>
</reference>
<dbReference type="Proteomes" id="UP000015105">
    <property type="component" value="Chromosome 2D"/>
</dbReference>
<evidence type="ECO:0000313" key="1">
    <source>
        <dbReference type="EnsemblPlants" id="AET2Gv20586100.3"/>
    </source>
</evidence>
<dbReference type="STRING" id="200361.A0A453BPR1"/>
<name>A0A453BPR1_AEGTS</name>